<evidence type="ECO:0000313" key="2">
    <source>
        <dbReference type="EMBL" id="GFQ96881.1"/>
    </source>
</evidence>
<sequence length="2697" mass="300583">MSITLKNAPSKKKKKKHNVKSIIHISPSSDSFANRKRKKMKPPRKKRRNLFSSPENPTDTDNSEIVDDIPVLSIPDPSPNKNESLSDMEIPVLSIPDPSPNKNESLSAMEILSNIVENKNTQSPILKAMISSAKILAEKGGRLNSTHVRALEFSSSVENEVNDQGKLTSKQLKTLSKSDSVRSSSRLKQKKVCNSPSCLSSKSPKSVDSNKEENKCAPIEKSNVTVDLVESTIEQLNTCKSVPSSVSDVVLSAMQEALQSKSVNSKKQNSSDMNDVFNIAETNIDPQEFPVSKMPSNSPNIKGMISREQYFPNSSDSDSDFDNLPICVIAASLCANNSKAKEAEVNSLGKNMKKSIHEAELRKKHTMKSAEKKSLVKMSPSTKLSSESTPLQNKVSGMSEHFSIPLKTKHSTSQKQNIEESANCTSELPASSINSEERCSSDKKDFSSDFSGKTSSKNESVESNTDKCSNKKEKPKPICSVKSSSKFDKNLENKNKGNGIMGLSDREGNSPFPLIILDSDEEVEKSTEIDTSTIVKTESEDLNRSPKIQRTKQRKKNRKSKIGSRVKKKRSSTKNSSRKAKKNFSVSKKLNETTVVNEPGDNSPGVKKKRSSTKNSSREGENLFNLSKKLNETTVVNEPGNNSPAVKKKRSSTKNSSREGEIFLNLSKKLNETTVVNEPGDNHQLNKDTDLPLSTTILYGSQSSPIDKKENRSERKLSNFVSSPVEKNDVKSQKSVEKVKVSNKYKTSKKTKSIDEVCDKLLQTASQSSPHKQDSSDSLVNNPQVQLLKLPADIVANKVNEKSSEKQAIEKMENAIAASGNKTFAESEIALKEISSKNPDGNKELVINSELKTNAEMDLGTKIISKESSNINLSVSNVKKRVVPPPKKRIRPVPVMSPCDQSFSPFSPFSSPAHSACLDLSLKSKEVPSLSTDPSNSEKRNTEILPEPEVTKSPLKIEVKRKCLSGKPKSMAEFYKNALPNRDGELPISPDPISSSSCTIDTFLARREMSILSESPSKKETNLIGETSFSKEAKEIIQKRKLSLNENQSSDEEGLIKSPELSNAVENPTDGVLSESSPIKKTHSTRKRKRAINENHSSDEECFFKSPKKGICSSKKKKLSLNENESSDEEGLIKSPPKISTTMKNPTSHNEPDKESFVKSSMKKICSSKKKKLSLNENESSDEEGLMKSPPKISTTMKNPTSHNEPDKESFVKSSMKKICSSKKKKLSLNENESSDEEGLMKSPPKISTTMENPTSHNEPDKESFVKSSMKKICSSKKKKLSLNENESSDEEGLIKSPPKISTTMKNPTSHNEPDKESFVKSSMKKICSSKKKKLSLNENESSDEEGLMKSPPKISTTMKNPTSHNEPDKESFVKSSMKKICSSKKKKLSLNENESSDEEGLMKSPPKISTTMENPTSHNEPDKESFVKSSMKKICSSKKKKLSLNENESSDEEGLIKSPPKISTTMKNPTSHNEPDKESFVKSPMKGICSSKKKKLSLNENESTDEEGLIKSPKILTTMKNQALPNPSPAQGQINAHLSSDEEGLIISPVKHHNLEHNIVPTSSHIRKKQLENVSNRNNQITYSIETLPLQNSRNPNHSLKNVDNVTEKSTHARTSHVNRPQPLYKIRQKSRLKEMSNPYIPAGVKFPSKWSNSTIYNYSTAIKATTSEVDKKESDGVSSSKGPRRSRPSIKVAFKSPAKRNSHVKNSFPKDRQSYSRYEVKPNPPFRTLYSARAAHRYNLGPRISPPRNSPYNLSRSTIDRHRVESKQTIPDNCIYKETEKSFLRETTSKAYEGSRYTHGYKSNKDNVLTHSDSEAFDKSSNLNKRSTKVSDDKLNKSQISFPPETNFTEDFHSIQNVSKNIKNVNVNNEKYHKCEGQISETHIHLISETNKETLSHDKSVKGDSPQNPDSSVIAMPDKCPSSFRRTGRGNKFDKQRFPCDNPTVNNTEKLKDRESLNKDKVQEANTCMLTMPDNISSSFKKEEDKNGNQKKNSLCNKSDVSKTEEPRKVIFANQDNVHNPGSYVLKMPDNIPSSFKIVERKNRNQKRNSPSNRPNVNKTEESRKEIFVNQDNVHNSGSCVLTMPDNMPSSFRKAEDKIGNQKQKPPCDNSDVSKTEESRKGSFTNQDNKHNPGSYVLKMPDNIPSSFRIVEKKNRNQKRNSPSNRPNANNTEESRKGTFVNQDNFHNLGSCVLTMPDNMPSPFRKAEDKNVNQKQPPCDKSDVSKTEESRKGTFANQDNVHNPGSYVLKMPDNIPSSFRIVEGKNRNQKRNSPSNRPNVNKTEESRKETFVNQDNIHNSGSCVLTMPDNMPSLFRKAEDKNGNQKQKPPCDKSDVGKTEESRKGTFANQDNIHYPGSYVLKMPDNIPSSFRIVEKKNRNQKQKSPSNRSNVNKTEESRREKISNRDSIHNPDSYLSTIPDNVPSSFRRAEDKNGNQNQKFPCNISNNIPILNNKESVKDGKAQNSNNFLLITMREKPPSSFRKTELKKQILPCTVTDDMGKSNSLCDKVAENAKSICNLEKVSLAKPSVGQTTSSKSGIGSSLDKKCGFSIPQNVDLQTEERQKEVPEGSETLLNSENCVQGQNQESGRLSADQNELEQAVAFLTHNAGGESQESVTPPSQNNSNINSESQARSPKDFASLWTQMSELFSPTESQTETPSTSRSKAEKLMVLMNEMKGFALGDVVQQLEKQKES</sequence>
<dbReference type="Proteomes" id="UP000887116">
    <property type="component" value="Unassembled WGS sequence"/>
</dbReference>
<feature type="compositionally biased region" description="Low complexity" evidence="1">
    <location>
        <begin position="448"/>
        <end position="457"/>
    </location>
</feature>
<feature type="compositionally biased region" description="Basic and acidic residues" evidence="1">
    <location>
        <begin position="2207"/>
        <end position="2234"/>
    </location>
</feature>
<dbReference type="EMBL" id="BMAO01034493">
    <property type="protein sequence ID" value="GFQ96881.1"/>
    <property type="molecule type" value="Genomic_DNA"/>
</dbReference>
<organism evidence="2 3">
    <name type="scientific">Trichonephila clavata</name>
    <name type="common">Joro spider</name>
    <name type="synonym">Nephila clavata</name>
    <dbReference type="NCBI Taxonomy" id="2740835"/>
    <lineage>
        <taxon>Eukaryota</taxon>
        <taxon>Metazoa</taxon>
        <taxon>Ecdysozoa</taxon>
        <taxon>Arthropoda</taxon>
        <taxon>Chelicerata</taxon>
        <taxon>Arachnida</taxon>
        <taxon>Araneae</taxon>
        <taxon>Araneomorphae</taxon>
        <taxon>Entelegynae</taxon>
        <taxon>Araneoidea</taxon>
        <taxon>Nephilidae</taxon>
        <taxon>Trichonephila</taxon>
    </lineage>
</organism>
<feature type="region of interest" description="Disordered" evidence="1">
    <location>
        <begin position="1894"/>
        <end position="1959"/>
    </location>
</feature>
<feature type="compositionally biased region" description="Basic and acidic residues" evidence="1">
    <location>
        <begin position="1091"/>
        <end position="1103"/>
    </location>
</feature>
<feature type="compositionally biased region" description="Polar residues" evidence="1">
    <location>
        <begin position="1138"/>
        <end position="1149"/>
    </location>
</feature>
<feature type="compositionally biased region" description="Polar residues" evidence="1">
    <location>
        <begin position="1354"/>
        <end position="1365"/>
    </location>
</feature>
<feature type="compositionally biased region" description="Basic residues" evidence="1">
    <location>
        <begin position="34"/>
        <end position="49"/>
    </location>
</feature>
<feature type="compositionally biased region" description="Polar residues" evidence="1">
    <location>
        <begin position="379"/>
        <end position="396"/>
    </location>
</feature>
<feature type="compositionally biased region" description="Polar residues" evidence="1">
    <location>
        <begin position="50"/>
        <end position="60"/>
    </location>
</feature>
<feature type="region of interest" description="Disordered" evidence="1">
    <location>
        <begin position="1817"/>
        <end position="1839"/>
    </location>
</feature>
<feature type="compositionally biased region" description="Polar residues" evidence="1">
    <location>
        <begin position="1462"/>
        <end position="1473"/>
    </location>
</feature>
<feature type="region of interest" description="Disordered" evidence="1">
    <location>
        <begin position="358"/>
        <end position="665"/>
    </location>
</feature>
<feature type="region of interest" description="Disordered" evidence="1">
    <location>
        <begin position="2379"/>
        <end position="2449"/>
    </location>
</feature>
<feature type="compositionally biased region" description="Basic and acidic residues" evidence="1">
    <location>
        <begin position="1894"/>
        <end position="1904"/>
    </location>
</feature>
<feature type="compositionally biased region" description="Basic residues" evidence="1">
    <location>
        <begin position="1080"/>
        <end position="1090"/>
    </location>
</feature>
<dbReference type="OrthoDB" id="10463327at2759"/>
<feature type="compositionally biased region" description="Basic and acidic residues" evidence="1">
    <location>
        <begin position="1710"/>
        <end position="1722"/>
    </location>
</feature>
<feature type="compositionally biased region" description="Polar residues" evidence="1">
    <location>
        <begin position="2273"/>
        <end position="2283"/>
    </location>
</feature>
<feature type="compositionally biased region" description="Polar residues" evidence="1">
    <location>
        <begin position="2437"/>
        <end position="2449"/>
    </location>
</feature>
<feature type="compositionally biased region" description="Polar residues" evidence="1">
    <location>
        <begin position="1246"/>
        <end position="1257"/>
    </location>
</feature>
<feature type="compositionally biased region" description="Basic and acidic residues" evidence="1">
    <location>
        <begin position="2318"/>
        <end position="2346"/>
    </location>
</feature>
<feature type="region of interest" description="Disordered" evidence="1">
    <location>
        <begin position="697"/>
        <end position="752"/>
    </location>
</feature>
<gene>
    <name evidence="2" type="primary">AVEN_187584_1</name>
    <name evidence="2" type="ORF">TNCT_395311</name>
</gene>
<feature type="region of interest" description="Disordered" evidence="1">
    <location>
        <begin position="927"/>
        <end position="949"/>
    </location>
</feature>
<feature type="compositionally biased region" description="Polar residues" evidence="1">
    <location>
        <begin position="632"/>
        <end position="644"/>
    </location>
</feature>
<feature type="region of interest" description="Disordered" evidence="1">
    <location>
        <begin position="2559"/>
        <end position="2596"/>
    </location>
</feature>
<feature type="region of interest" description="Disordered" evidence="1">
    <location>
        <begin position="2042"/>
        <end position="2367"/>
    </location>
</feature>
<feature type="compositionally biased region" description="Polar residues" evidence="1">
    <location>
        <begin position="1192"/>
        <end position="1203"/>
    </location>
</feature>
<feature type="region of interest" description="Disordered" evidence="1">
    <location>
        <begin position="1"/>
        <end position="102"/>
    </location>
</feature>
<feature type="compositionally biased region" description="Polar residues" evidence="1">
    <location>
        <begin position="584"/>
        <end position="596"/>
    </location>
</feature>
<feature type="compositionally biased region" description="Polar residues" evidence="1">
    <location>
        <begin position="413"/>
        <end position="434"/>
    </location>
</feature>
<feature type="compositionally biased region" description="Low complexity" evidence="1">
    <location>
        <begin position="2162"/>
        <end position="2173"/>
    </location>
</feature>
<reference evidence="2" key="1">
    <citation type="submission" date="2020-07" db="EMBL/GenBank/DDBJ databases">
        <title>Multicomponent nature underlies the extraordinary mechanical properties of spider dragline silk.</title>
        <authorList>
            <person name="Kono N."/>
            <person name="Nakamura H."/>
            <person name="Mori M."/>
            <person name="Yoshida Y."/>
            <person name="Ohtoshi R."/>
            <person name="Malay A.D."/>
            <person name="Moran D.A.P."/>
            <person name="Tomita M."/>
            <person name="Numata K."/>
            <person name="Arakawa K."/>
        </authorList>
    </citation>
    <scope>NUCLEOTIDE SEQUENCE</scope>
</reference>
<evidence type="ECO:0000313" key="3">
    <source>
        <dbReference type="Proteomes" id="UP000887116"/>
    </source>
</evidence>
<feature type="compositionally biased region" description="Polar residues" evidence="1">
    <location>
        <begin position="1992"/>
        <end position="2001"/>
    </location>
</feature>
<proteinExistence type="predicted"/>
<feature type="compositionally biased region" description="Polar residues" evidence="1">
    <location>
        <begin position="2385"/>
        <end position="2395"/>
    </location>
</feature>
<feature type="compositionally biased region" description="Basic residues" evidence="1">
    <location>
        <begin position="9"/>
        <end position="19"/>
    </location>
</feature>
<feature type="compositionally biased region" description="Basic and acidic residues" evidence="1">
    <location>
        <begin position="2396"/>
        <end position="2412"/>
    </location>
</feature>
<feature type="compositionally biased region" description="Polar residues" evidence="1">
    <location>
        <begin position="2072"/>
        <end position="2082"/>
    </location>
</feature>
<feature type="compositionally biased region" description="Polar residues" evidence="1">
    <location>
        <begin position="2293"/>
        <end position="2305"/>
    </location>
</feature>
<feature type="region of interest" description="Disordered" evidence="1">
    <location>
        <begin position="1977"/>
        <end position="2006"/>
    </location>
</feature>
<feature type="compositionally biased region" description="Basic and acidic residues" evidence="1">
    <location>
        <begin position="435"/>
        <end position="447"/>
    </location>
</feature>
<feature type="compositionally biased region" description="Basic and acidic residues" evidence="1">
    <location>
        <begin position="2114"/>
        <end position="2123"/>
    </location>
</feature>
<comment type="caution">
    <text evidence="2">The sequence shown here is derived from an EMBL/GenBank/DDBJ whole genome shotgun (WGS) entry which is preliminary data.</text>
</comment>
<feature type="compositionally biased region" description="Low complexity" evidence="1">
    <location>
        <begin position="194"/>
        <end position="207"/>
    </location>
</feature>
<feature type="compositionally biased region" description="Basic and acidic residues" evidence="1">
    <location>
        <begin position="485"/>
        <end position="495"/>
    </location>
</feature>
<name>A0A8X6G5W1_TRICU</name>
<feature type="compositionally biased region" description="Polar residues" evidence="1">
    <location>
        <begin position="2416"/>
        <end position="2427"/>
    </location>
</feature>
<feature type="compositionally biased region" description="Polar residues" evidence="1">
    <location>
        <begin position="2050"/>
        <end position="2060"/>
    </location>
</feature>
<feature type="compositionally biased region" description="Polar residues" evidence="1">
    <location>
        <begin position="2613"/>
        <end position="2622"/>
    </location>
</feature>
<evidence type="ECO:0000256" key="1">
    <source>
        <dbReference type="SAM" id="MobiDB-lite"/>
    </source>
</evidence>
<feature type="region of interest" description="Disordered" evidence="1">
    <location>
        <begin position="2612"/>
        <end position="2637"/>
    </location>
</feature>
<accession>A0A8X6G5W1</accession>
<feature type="region of interest" description="Disordered" evidence="1">
    <location>
        <begin position="1042"/>
        <end position="1485"/>
    </location>
</feature>
<feature type="compositionally biased region" description="Basic and acidic residues" evidence="1">
    <location>
        <begin position="726"/>
        <end position="740"/>
    </location>
</feature>
<feature type="compositionally biased region" description="Basic residues" evidence="1">
    <location>
        <begin position="547"/>
        <end position="582"/>
    </location>
</feature>
<feature type="region of interest" description="Disordered" evidence="1">
    <location>
        <begin position="1668"/>
        <end position="1725"/>
    </location>
</feature>
<feature type="compositionally biased region" description="Polar residues" evidence="1">
    <location>
        <begin position="1300"/>
        <end position="1311"/>
    </location>
</feature>
<protein>
    <submittedName>
        <fullName evidence="2">Uncharacterized protein</fullName>
    </submittedName>
</protein>
<feature type="compositionally biased region" description="Basic residues" evidence="1">
    <location>
        <begin position="741"/>
        <end position="751"/>
    </location>
</feature>
<feature type="region of interest" description="Disordered" evidence="1">
    <location>
        <begin position="194"/>
        <end position="214"/>
    </location>
</feature>
<feature type="compositionally biased region" description="Low complexity" evidence="1">
    <location>
        <begin position="2623"/>
        <end position="2634"/>
    </location>
</feature>
<feature type="compositionally biased region" description="Polar residues" evidence="1">
    <location>
        <begin position="1408"/>
        <end position="1419"/>
    </location>
</feature>
<feature type="compositionally biased region" description="Basic and acidic residues" evidence="1">
    <location>
        <begin position="464"/>
        <end position="476"/>
    </location>
</feature>
<keyword evidence="3" id="KW-1185">Reference proteome</keyword>
<feature type="compositionally biased region" description="Polar residues" evidence="1">
    <location>
        <begin position="2575"/>
        <end position="2596"/>
    </location>
</feature>
<feature type="compositionally biased region" description="Basic and acidic residues" evidence="1">
    <location>
        <begin position="706"/>
        <end position="717"/>
    </location>
</feature>